<evidence type="ECO:0000313" key="4">
    <source>
        <dbReference type="Proteomes" id="UP001152797"/>
    </source>
</evidence>
<comment type="caution">
    <text evidence="2">The sequence shown here is derived from an EMBL/GenBank/DDBJ whole genome shotgun (WGS) entry which is preliminary data.</text>
</comment>
<dbReference type="EMBL" id="CAMXCT030002001">
    <property type="protein sequence ID" value="CAL4782120.1"/>
    <property type="molecule type" value="Genomic_DNA"/>
</dbReference>
<dbReference type="OrthoDB" id="422846at2759"/>
<evidence type="ECO:0000256" key="1">
    <source>
        <dbReference type="SAM" id="MobiDB-lite"/>
    </source>
</evidence>
<keyword evidence="4" id="KW-1185">Reference proteome</keyword>
<name>A0A9P1CPW5_9DINO</name>
<proteinExistence type="predicted"/>
<accession>A0A9P1CPW5</accession>
<reference evidence="3" key="2">
    <citation type="submission" date="2024-04" db="EMBL/GenBank/DDBJ databases">
        <authorList>
            <person name="Chen Y."/>
            <person name="Shah S."/>
            <person name="Dougan E. K."/>
            <person name="Thang M."/>
            <person name="Chan C."/>
        </authorList>
    </citation>
    <scope>NUCLEOTIDE SEQUENCE [LARGE SCALE GENOMIC DNA]</scope>
</reference>
<feature type="compositionally biased region" description="Polar residues" evidence="1">
    <location>
        <begin position="80"/>
        <end position="90"/>
    </location>
</feature>
<sequence>MVGERTARTAPLPRLRGLQQCTAPTADGLRQPRVRRMASEVLDPENEANEAVADLPVRTAALRRFVPRLLPPGPGPNMVDSASPNSGSSLRAASAPWWEASDTVSDGSNEWSVDEFTEYTMDSHHDEVSVSTQASTRATTGSNSRHQPGFMGGGLRGARSPHTLLRGWSNTGYRGRSVTRRESQSSGAAMRHRHPTHTPSRGPNPRRFLDTALAHQGVGHLHFRPIGSEHIF</sequence>
<dbReference type="EMBL" id="CAMXCT010002001">
    <property type="protein sequence ID" value="CAI3994808.1"/>
    <property type="molecule type" value="Genomic_DNA"/>
</dbReference>
<gene>
    <name evidence="2" type="ORF">C1SCF055_LOCUS21427</name>
</gene>
<protein>
    <submittedName>
        <fullName evidence="2">Uncharacterized protein</fullName>
    </submittedName>
</protein>
<dbReference type="AlphaFoldDB" id="A0A9P1CPW5"/>
<feature type="region of interest" description="Disordered" evidence="1">
    <location>
        <begin position="70"/>
        <end position="90"/>
    </location>
</feature>
<dbReference type="EMBL" id="CAMXCT020002001">
    <property type="protein sequence ID" value="CAL1148183.1"/>
    <property type="molecule type" value="Genomic_DNA"/>
</dbReference>
<feature type="compositionally biased region" description="Polar residues" evidence="1">
    <location>
        <begin position="129"/>
        <end position="146"/>
    </location>
</feature>
<dbReference type="Proteomes" id="UP001152797">
    <property type="component" value="Unassembled WGS sequence"/>
</dbReference>
<organism evidence="2">
    <name type="scientific">Cladocopium goreaui</name>
    <dbReference type="NCBI Taxonomy" id="2562237"/>
    <lineage>
        <taxon>Eukaryota</taxon>
        <taxon>Sar</taxon>
        <taxon>Alveolata</taxon>
        <taxon>Dinophyceae</taxon>
        <taxon>Suessiales</taxon>
        <taxon>Symbiodiniaceae</taxon>
        <taxon>Cladocopium</taxon>
    </lineage>
</organism>
<feature type="region of interest" description="Disordered" evidence="1">
    <location>
        <begin position="1"/>
        <end position="29"/>
    </location>
</feature>
<evidence type="ECO:0000313" key="2">
    <source>
        <dbReference type="EMBL" id="CAI3994808.1"/>
    </source>
</evidence>
<feature type="region of interest" description="Disordered" evidence="1">
    <location>
        <begin position="126"/>
        <end position="208"/>
    </location>
</feature>
<reference evidence="2" key="1">
    <citation type="submission" date="2022-10" db="EMBL/GenBank/DDBJ databases">
        <authorList>
            <person name="Chen Y."/>
            <person name="Dougan E. K."/>
            <person name="Chan C."/>
            <person name="Rhodes N."/>
            <person name="Thang M."/>
        </authorList>
    </citation>
    <scope>NUCLEOTIDE SEQUENCE</scope>
</reference>
<evidence type="ECO:0000313" key="3">
    <source>
        <dbReference type="EMBL" id="CAL1148183.1"/>
    </source>
</evidence>